<dbReference type="PANTHER" id="PTHR12241">
    <property type="entry name" value="TUBULIN POLYGLUTAMYLASE"/>
    <property type="match status" value="1"/>
</dbReference>
<dbReference type="PANTHER" id="PTHR12241:SF145">
    <property type="entry name" value="TUBULIN POLYGLUTAMYLASE TTLL5"/>
    <property type="match status" value="1"/>
</dbReference>
<keyword evidence="8" id="KW-1185">Reference proteome</keyword>
<sequence length="582" mass="64173">MDNGTSVLWSLVPQQGRSVDLSSFLGIPVDWSFYRWYLPTWDFARARADQTHNHCLTFHGAPVGPKQHLAISIRKLRDHLATTHSELLDTVFHMQGLAFPGYSEDECVASLCFPKSHVVVAGSHGLDDTETVHRKLSGGEELVAKASHSSGGRSITMLRSPPDLSSLLARASPGTAFLVQRRIRSPLIEGRRFHFRLYVGITSLHPLRVYVHHDDDHGGYAVLATTAASHSTAAKGGELPEEEKTCSHVSGVCTTKEDEEFVTNYGDRQKSQSQFSALYKSRTGADPEALLRRMHHSIVVMLLAAGHHSRHTDVFRRLQSLLGEARCFEILGVDFLFEEYEEILEGRRRLAWVPYLIDVTPSPGYGRPTGAASHGMLRDFFRAFVTGDADPEKPTPPDESTDTGEEEQWQAVAQQAASLGLKVSKEDRALIRRFNEEAKSAGRWHRLFPPARGTAVGMTFNYVPLFAGGLSHEDALSMLWAGIPPEELQVEGGMRGVSSKATQVVDEVLNCYFERAGGHTISPREEFVLTQGLIRLSMAPDAESNLGGNKVISNVPAFLVNFIESGCARGRVSLPSLLQLLT</sequence>
<evidence type="ECO:0000256" key="1">
    <source>
        <dbReference type="ARBA" id="ARBA00022598"/>
    </source>
</evidence>
<dbReference type="Pfam" id="PF03133">
    <property type="entry name" value="TTL"/>
    <property type="match status" value="1"/>
</dbReference>
<dbReference type="Proteomes" id="UP000604046">
    <property type="component" value="Unassembled WGS sequence"/>
</dbReference>
<gene>
    <name evidence="7" type="primary">Ttll6</name>
    <name evidence="7" type="ORF">SNAT2548_LOCUS11407</name>
</gene>
<evidence type="ECO:0000313" key="8">
    <source>
        <dbReference type="Proteomes" id="UP000604046"/>
    </source>
</evidence>
<evidence type="ECO:0000313" key="7">
    <source>
        <dbReference type="EMBL" id="CAE7244334.1"/>
    </source>
</evidence>
<dbReference type="EMBL" id="CAJNDS010001024">
    <property type="protein sequence ID" value="CAE7244334.1"/>
    <property type="molecule type" value="Genomic_DNA"/>
</dbReference>
<dbReference type="AlphaFoldDB" id="A0A812LCI8"/>
<dbReference type="GO" id="GO:0005524">
    <property type="term" value="F:ATP binding"/>
    <property type="evidence" value="ECO:0007669"/>
    <property type="project" value="UniProtKB-KW"/>
</dbReference>
<dbReference type="GO" id="GO:0015631">
    <property type="term" value="F:tubulin binding"/>
    <property type="evidence" value="ECO:0007669"/>
    <property type="project" value="TreeGrafter"/>
</dbReference>
<proteinExistence type="predicted"/>
<reference evidence="7" key="1">
    <citation type="submission" date="2021-02" db="EMBL/GenBank/DDBJ databases">
        <authorList>
            <person name="Dougan E. K."/>
            <person name="Rhodes N."/>
            <person name="Thang M."/>
            <person name="Chan C."/>
        </authorList>
    </citation>
    <scope>NUCLEOTIDE SEQUENCE</scope>
</reference>
<accession>A0A812LCI8</accession>
<evidence type="ECO:0000256" key="2">
    <source>
        <dbReference type="ARBA" id="ARBA00022741"/>
    </source>
</evidence>
<dbReference type="PROSITE" id="PS51221">
    <property type="entry name" value="TTL"/>
    <property type="match status" value="1"/>
</dbReference>
<dbReference type="GO" id="GO:0070740">
    <property type="term" value="F:tubulin-glutamic acid ligase activity"/>
    <property type="evidence" value="ECO:0007669"/>
    <property type="project" value="TreeGrafter"/>
</dbReference>
<evidence type="ECO:0000256" key="5">
    <source>
        <dbReference type="ARBA" id="ARBA00049274"/>
    </source>
</evidence>
<dbReference type="GO" id="GO:0036064">
    <property type="term" value="C:ciliary basal body"/>
    <property type="evidence" value="ECO:0007669"/>
    <property type="project" value="TreeGrafter"/>
</dbReference>
<dbReference type="OrthoDB" id="406954at2759"/>
<evidence type="ECO:0000256" key="6">
    <source>
        <dbReference type="SAM" id="MobiDB-lite"/>
    </source>
</evidence>
<dbReference type="Gene3D" id="3.30.470.20">
    <property type="entry name" value="ATP-grasp fold, B domain"/>
    <property type="match status" value="1"/>
</dbReference>
<evidence type="ECO:0000256" key="4">
    <source>
        <dbReference type="ARBA" id="ARBA00041448"/>
    </source>
</evidence>
<keyword evidence="3" id="KW-0067">ATP-binding</keyword>
<feature type="region of interest" description="Disordered" evidence="6">
    <location>
        <begin position="387"/>
        <end position="406"/>
    </location>
</feature>
<keyword evidence="2" id="KW-0547">Nucleotide-binding</keyword>
<evidence type="ECO:0000256" key="3">
    <source>
        <dbReference type="ARBA" id="ARBA00022840"/>
    </source>
</evidence>
<comment type="catalytic activity">
    <reaction evidence="5">
        <text>L-glutamyl-[protein] + L-glutamate + ATP = gamma-L-glutamyl-L-glutamyl-[protein] + ADP + phosphate + H(+)</text>
        <dbReference type="Rhea" id="RHEA:60144"/>
        <dbReference type="Rhea" id="RHEA-COMP:10208"/>
        <dbReference type="Rhea" id="RHEA-COMP:15517"/>
        <dbReference type="ChEBI" id="CHEBI:15378"/>
        <dbReference type="ChEBI" id="CHEBI:29973"/>
        <dbReference type="ChEBI" id="CHEBI:29985"/>
        <dbReference type="ChEBI" id="CHEBI:30616"/>
        <dbReference type="ChEBI" id="CHEBI:43474"/>
        <dbReference type="ChEBI" id="CHEBI:143622"/>
        <dbReference type="ChEBI" id="CHEBI:456216"/>
    </reaction>
    <physiologicalReaction direction="left-to-right" evidence="5">
        <dbReference type="Rhea" id="RHEA:60145"/>
    </physiologicalReaction>
</comment>
<dbReference type="SUPFAM" id="SSF56059">
    <property type="entry name" value="Glutathione synthetase ATP-binding domain-like"/>
    <property type="match status" value="1"/>
</dbReference>
<name>A0A812LCI8_9DINO</name>
<dbReference type="GO" id="GO:0000226">
    <property type="term" value="P:microtubule cytoskeleton organization"/>
    <property type="evidence" value="ECO:0007669"/>
    <property type="project" value="TreeGrafter"/>
</dbReference>
<organism evidence="7 8">
    <name type="scientific">Symbiodinium natans</name>
    <dbReference type="NCBI Taxonomy" id="878477"/>
    <lineage>
        <taxon>Eukaryota</taxon>
        <taxon>Sar</taxon>
        <taxon>Alveolata</taxon>
        <taxon>Dinophyceae</taxon>
        <taxon>Suessiales</taxon>
        <taxon>Symbiodiniaceae</taxon>
        <taxon>Symbiodinium</taxon>
    </lineage>
</organism>
<keyword evidence="1" id="KW-0436">Ligase</keyword>
<protein>
    <recommendedName>
        <fullName evidence="4">Tubulin--tyrosine ligase-like protein 5</fullName>
    </recommendedName>
</protein>
<dbReference type="InterPro" id="IPR004344">
    <property type="entry name" value="TTL/TTLL_fam"/>
</dbReference>
<comment type="caution">
    <text evidence="7">The sequence shown here is derived from an EMBL/GenBank/DDBJ whole genome shotgun (WGS) entry which is preliminary data.</text>
</comment>